<dbReference type="RefSeq" id="WP_066160989.1">
    <property type="nucleotide sequence ID" value="NZ_CP020814.1"/>
</dbReference>
<gene>
    <name evidence="1" type="ORF">BkAM31D_03835</name>
</gene>
<evidence type="ECO:0000313" key="1">
    <source>
        <dbReference type="EMBL" id="ARK29047.1"/>
    </source>
</evidence>
<dbReference type="Proteomes" id="UP000193006">
    <property type="component" value="Chromosome"/>
</dbReference>
<dbReference type="CDD" id="cd08054">
    <property type="entry name" value="gp6"/>
    <property type="match status" value="1"/>
</dbReference>
<reference evidence="1 2" key="1">
    <citation type="submission" date="2017-04" db="EMBL/GenBank/DDBJ databases">
        <title>Bacillus krulwichiae AM31D Genome sequencing and assembly.</title>
        <authorList>
            <person name="Krulwich T.A."/>
            <person name="Anastor L."/>
            <person name="Ehrlich R."/>
            <person name="Ehrlich G.D."/>
            <person name="Janto B."/>
        </authorList>
    </citation>
    <scope>NUCLEOTIDE SEQUENCE [LARGE SCALE GENOMIC DNA]</scope>
    <source>
        <strain evidence="1 2">AM31D</strain>
    </source>
</reference>
<dbReference type="Pfam" id="PF05135">
    <property type="entry name" value="Phage_connect_1"/>
    <property type="match status" value="1"/>
</dbReference>
<dbReference type="NCBIfam" id="TIGR01560">
    <property type="entry name" value="put_DNA_pack"/>
    <property type="match status" value="1"/>
</dbReference>
<dbReference type="InterPro" id="IPR006450">
    <property type="entry name" value="Phage_HK97_gp6-like"/>
</dbReference>
<dbReference type="InterPro" id="IPR021146">
    <property type="entry name" value="Phage_gp6-like_head-tail"/>
</dbReference>
<organism evidence="1 2">
    <name type="scientific">Halalkalibacter krulwichiae</name>
    <dbReference type="NCBI Taxonomy" id="199441"/>
    <lineage>
        <taxon>Bacteria</taxon>
        <taxon>Bacillati</taxon>
        <taxon>Bacillota</taxon>
        <taxon>Bacilli</taxon>
        <taxon>Bacillales</taxon>
        <taxon>Bacillaceae</taxon>
        <taxon>Halalkalibacter</taxon>
    </lineage>
</organism>
<accession>A0A1X9M6J5</accession>
<dbReference type="EMBL" id="CP020814">
    <property type="protein sequence ID" value="ARK29047.1"/>
    <property type="molecule type" value="Genomic_DNA"/>
</dbReference>
<dbReference type="STRING" id="199441.BkAM31D_03835"/>
<dbReference type="Gene3D" id="1.10.3230.30">
    <property type="entry name" value="Phage gp6-like head-tail connector protein"/>
    <property type="match status" value="1"/>
</dbReference>
<protein>
    <submittedName>
        <fullName evidence="1">Phage gp6-like head-tail connector protein</fullName>
    </submittedName>
</protein>
<name>A0A1X9M6J5_9BACI</name>
<keyword evidence="2" id="KW-1185">Reference proteome</keyword>
<dbReference type="KEGG" id="bkw:BkAM31D_03835"/>
<dbReference type="AlphaFoldDB" id="A0A1X9M6J5"/>
<proteinExistence type="predicted"/>
<evidence type="ECO:0000313" key="2">
    <source>
        <dbReference type="Proteomes" id="UP000193006"/>
    </source>
</evidence>
<sequence>MKDILITELDLDLVKQYLRIDHNEDDVLLTTMLYSAKSFIQSYLNKRFEEFETIPDEFTIACLAILAHWYERREIQGDKDTRGELKYVFSGLLDLHRNWN</sequence>